<protein>
    <submittedName>
        <fullName evidence="1">Uncharacterized protein</fullName>
    </submittedName>
</protein>
<dbReference type="Proteomes" id="UP001732700">
    <property type="component" value="Chromosome 1C"/>
</dbReference>
<accession>A0ACD5TM07</accession>
<name>A0ACD5TM07_AVESA</name>
<evidence type="ECO:0000313" key="2">
    <source>
        <dbReference type="Proteomes" id="UP001732700"/>
    </source>
</evidence>
<dbReference type="EnsemblPlants" id="AVESA.00010b.r2.1CG0082750.2">
    <property type="protein sequence ID" value="AVESA.00010b.r2.1CG0082750.2.CDS"/>
    <property type="gene ID" value="AVESA.00010b.r2.1CG0082750"/>
</dbReference>
<proteinExistence type="predicted"/>
<reference evidence="1" key="1">
    <citation type="submission" date="2021-05" db="EMBL/GenBank/DDBJ databases">
        <authorList>
            <person name="Scholz U."/>
            <person name="Mascher M."/>
            <person name="Fiebig A."/>
        </authorList>
    </citation>
    <scope>NUCLEOTIDE SEQUENCE [LARGE SCALE GENOMIC DNA]</scope>
</reference>
<evidence type="ECO:0000313" key="1">
    <source>
        <dbReference type="EnsemblPlants" id="AVESA.00010b.r2.1CG0082750.2.CDS"/>
    </source>
</evidence>
<keyword evidence="2" id="KW-1185">Reference proteome</keyword>
<reference evidence="1" key="2">
    <citation type="submission" date="2025-09" db="UniProtKB">
        <authorList>
            <consortium name="EnsemblPlants"/>
        </authorList>
    </citation>
    <scope>IDENTIFICATION</scope>
</reference>
<organism evidence="1 2">
    <name type="scientific">Avena sativa</name>
    <name type="common">Oat</name>
    <dbReference type="NCBI Taxonomy" id="4498"/>
    <lineage>
        <taxon>Eukaryota</taxon>
        <taxon>Viridiplantae</taxon>
        <taxon>Streptophyta</taxon>
        <taxon>Embryophyta</taxon>
        <taxon>Tracheophyta</taxon>
        <taxon>Spermatophyta</taxon>
        <taxon>Magnoliopsida</taxon>
        <taxon>Liliopsida</taxon>
        <taxon>Poales</taxon>
        <taxon>Poaceae</taxon>
        <taxon>BOP clade</taxon>
        <taxon>Pooideae</taxon>
        <taxon>Poodae</taxon>
        <taxon>Poeae</taxon>
        <taxon>Poeae Chloroplast Group 1 (Aveneae type)</taxon>
        <taxon>Aveninae</taxon>
        <taxon>Avena</taxon>
    </lineage>
</organism>
<sequence length="614" mass="68682">MASAGGATLYSDSEQLPPAVLHRRSANYQPKTWDYDSICSMQYANKPSKQTSSVETSLKHRVRQLLLTEGQELASRLRIIGQLQSLGVAYHFEEEITGILMSMHVHDAHLQLKHDLSSTALLFRMLRAHGIPASIEILSAFLDGAGDLEATNPSLDRDGLVALYEASYLAFPGEAMLDRARAFAIEKLQELIPSMKPYQREKVRGVLLDLPLHWRAPRLQAVRSLKEHRGDRNIDPSILQLAALDFNQVQAVHRSELLEMTRWWKETGLREKLPFARDRLVECFFCAACIAPEPRLAGCREVLAKVGSLIVHLDDVYDLYGTLDELATFTDAVGAWDVSSSAAAAALPEYMKAMYSAIRSTSTAAADRVMKEQGYDVLPLYKNAVRTCAQRSLVYMVCLRSINMCMHTFPQWHELCKAFLVEAKWQHGRTMPSLDEYLDNGWITSTGPLLLLHALTMLPHTQRQQQDSWLRDRGDDGSKDMVYPRLVELCSMVFRLCNDCATHEAESERGEGPSFIACHMAEAGGGRSEEEARGAVADAVAETLKEVNREVAFGSMGAADRLCVNLARIIQCIYRDGDGITSPTDSRKRLVKYLLFTPADSDIYDALDELYSDD</sequence>